<evidence type="ECO:0000256" key="1">
    <source>
        <dbReference type="SAM" id="Phobius"/>
    </source>
</evidence>
<dbReference type="EMBL" id="JAUJYN010000001">
    <property type="protein sequence ID" value="KAK1280206.1"/>
    <property type="molecule type" value="Genomic_DNA"/>
</dbReference>
<feature type="transmembrane region" description="Helical" evidence="1">
    <location>
        <begin position="6"/>
        <end position="27"/>
    </location>
</feature>
<name>A0AAV9BVA5_ACOGR</name>
<sequence>MYPNIGLDSWVQIMAFFILIAILYRIIHDHAKAYSPLALLQKHPQQPITKAFLNLSLWGLFISSASLISFLTMKAQTTTQHVLLQTYGVVIYVAFSLSITLALLSTNYSPVTRDFRCLGWGVVLLITVSFVLGAYIQMMTFNTLVGKYTVFALLLAVWILGLGHYVWN</sequence>
<feature type="transmembrane region" description="Helical" evidence="1">
    <location>
        <begin position="117"/>
        <end position="136"/>
    </location>
</feature>
<gene>
    <name evidence="2" type="ORF">QJS04_geneDACA022395</name>
</gene>
<feature type="transmembrane region" description="Helical" evidence="1">
    <location>
        <begin position="84"/>
        <end position="105"/>
    </location>
</feature>
<evidence type="ECO:0000313" key="3">
    <source>
        <dbReference type="Proteomes" id="UP001179952"/>
    </source>
</evidence>
<keyword evidence="1" id="KW-1133">Transmembrane helix</keyword>
<proteinExistence type="predicted"/>
<comment type="caution">
    <text evidence="2">The sequence shown here is derived from an EMBL/GenBank/DDBJ whole genome shotgun (WGS) entry which is preliminary data.</text>
</comment>
<evidence type="ECO:0000313" key="2">
    <source>
        <dbReference type="EMBL" id="KAK1280206.1"/>
    </source>
</evidence>
<protein>
    <submittedName>
        <fullName evidence="2">Uncharacterized protein</fullName>
    </submittedName>
</protein>
<dbReference type="AlphaFoldDB" id="A0AAV9BVA5"/>
<dbReference type="Proteomes" id="UP001179952">
    <property type="component" value="Unassembled WGS sequence"/>
</dbReference>
<keyword evidence="1" id="KW-0472">Membrane</keyword>
<reference evidence="2" key="2">
    <citation type="submission" date="2023-06" db="EMBL/GenBank/DDBJ databases">
        <authorList>
            <person name="Ma L."/>
            <person name="Liu K.-W."/>
            <person name="Li Z."/>
            <person name="Hsiao Y.-Y."/>
            <person name="Qi Y."/>
            <person name="Fu T."/>
            <person name="Tang G."/>
            <person name="Zhang D."/>
            <person name="Sun W.-H."/>
            <person name="Liu D.-K."/>
            <person name="Li Y."/>
            <person name="Chen G.-Z."/>
            <person name="Liu X.-D."/>
            <person name="Liao X.-Y."/>
            <person name="Jiang Y.-T."/>
            <person name="Yu X."/>
            <person name="Hao Y."/>
            <person name="Huang J."/>
            <person name="Zhao X.-W."/>
            <person name="Ke S."/>
            <person name="Chen Y.-Y."/>
            <person name="Wu W.-L."/>
            <person name="Hsu J.-L."/>
            <person name="Lin Y.-F."/>
            <person name="Huang M.-D."/>
            <person name="Li C.-Y."/>
            <person name="Huang L."/>
            <person name="Wang Z.-W."/>
            <person name="Zhao X."/>
            <person name="Zhong W.-Y."/>
            <person name="Peng D.-H."/>
            <person name="Ahmad S."/>
            <person name="Lan S."/>
            <person name="Zhang J.-S."/>
            <person name="Tsai W.-C."/>
            <person name="Van De Peer Y."/>
            <person name="Liu Z.-J."/>
        </authorList>
    </citation>
    <scope>NUCLEOTIDE SEQUENCE</scope>
    <source>
        <strain evidence="2">SCP</strain>
        <tissue evidence="2">Leaves</tissue>
    </source>
</reference>
<feature type="transmembrane region" description="Helical" evidence="1">
    <location>
        <begin position="48"/>
        <end position="72"/>
    </location>
</feature>
<feature type="transmembrane region" description="Helical" evidence="1">
    <location>
        <begin position="148"/>
        <end position="167"/>
    </location>
</feature>
<accession>A0AAV9BVA5</accession>
<keyword evidence="3" id="KW-1185">Reference proteome</keyword>
<keyword evidence="1" id="KW-0812">Transmembrane</keyword>
<reference evidence="2" key="1">
    <citation type="journal article" date="2023" name="Nat. Commun.">
        <title>Diploid and tetraploid genomes of Acorus and the evolution of monocots.</title>
        <authorList>
            <person name="Ma L."/>
            <person name="Liu K.W."/>
            <person name="Li Z."/>
            <person name="Hsiao Y.Y."/>
            <person name="Qi Y."/>
            <person name="Fu T."/>
            <person name="Tang G.D."/>
            <person name="Zhang D."/>
            <person name="Sun W.H."/>
            <person name="Liu D.K."/>
            <person name="Li Y."/>
            <person name="Chen G.Z."/>
            <person name="Liu X.D."/>
            <person name="Liao X.Y."/>
            <person name="Jiang Y.T."/>
            <person name="Yu X."/>
            <person name="Hao Y."/>
            <person name="Huang J."/>
            <person name="Zhao X.W."/>
            <person name="Ke S."/>
            <person name="Chen Y.Y."/>
            <person name="Wu W.L."/>
            <person name="Hsu J.L."/>
            <person name="Lin Y.F."/>
            <person name="Huang M.D."/>
            <person name="Li C.Y."/>
            <person name="Huang L."/>
            <person name="Wang Z.W."/>
            <person name="Zhao X."/>
            <person name="Zhong W.Y."/>
            <person name="Peng D.H."/>
            <person name="Ahmad S."/>
            <person name="Lan S."/>
            <person name="Zhang J.S."/>
            <person name="Tsai W.C."/>
            <person name="Van de Peer Y."/>
            <person name="Liu Z.J."/>
        </authorList>
    </citation>
    <scope>NUCLEOTIDE SEQUENCE</scope>
    <source>
        <strain evidence="2">SCP</strain>
    </source>
</reference>
<organism evidence="2 3">
    <name type="scientific">Acorus gramineus</name>
    <name type="common">Dwarf sweet flag</name>
    <dbReference type="NCBI Taxonomy" id="55184"/>
    <lineage>
        <taxon>Eukaryota</taxon>
        <taxon>Viridiplantae</taxon>
        <taxon>Streptophyta</taxon>
        <taxon>Embryophyta</taxon>
        <taxon>Tracheophyta</taxon>
        <taxon>Spermatophyta</taxon>
        <taxon>Magnoliopsida</taxon>
        <taxon>Liliopsida</taxon>
        <taxon>Acoraceae</taxon>
        <taxon>Acorus</taxon>
    </lineage>
</organism>